<dbReference type="GO" id="GO:0005524">
    <property type="term" value="F:ATP binding"/>
    <property type="evidence" value="ECO:0007669"/>
    <property type="project" value="UniProtKB-KW"/>
</dbReference>
<dbReference type="AlphaFoldDB" id="A0A8F2W0M5"/>
<evidence type="ECO:0000256" key="7">
    <source>
        <dbReference type="ARBA" id="ARBA00023136"/>
    </source>
</evidence>
<dbReference type="SMART" id="SM00382">
    <property type="entry name" value="AAA"/>
    <property type="match status" value="1"/>
</dbReference>
<organism evidence="11">
    <name type="scientific">Candidozyma auris</name>
    <name type="common">Yeast</name>
    <name type="synonym">Candida auris</name>
    <dbReference type="NCBI Taxonomy" id="498019"/>
    <lineage>
        <taxon>Eukaryota</taxon>
        <taxon>Fungi</taxon>
        <taxon>Dikarya</taxon>
        <taxon>Ascomycota</taxon>
        <taxon>Saccharomycotina</taxon>
        <taxon>Pichiomycetes</taxon>
        <taxon>Metschnikowiaceae</taxon>
        <taxon>Candidozyma</taxon>
    </lineage>
</organism>
<keyword evidence="6 9" id="KW-1133">Transmembrane helix</keyword>
<evidence type="ECO:0000256" key="9">
    <source>
        <dbReference type="SAM" id="Phobius"/>
    </source>
</evidence>
<dbReference type="InterPro" id="IPR036416">
    <property type="entry name" value="Pept_tRNA_hydro_sf"/>
</dbReference>
<dbReference type="SUPFAM" id="SSF52540">
    <property type="entry name" value="P-loop containing nucleoside triphosphate hydrolases"/>
    <property type="match status" value="1"/>
</dbReference>
<dbReference type="GO" id="GO:0004045">
    <property type="term" value="F:peptidyl-tRNA hydrolase activity"/>
    <property type="evidence" value="ECO:0007669"/>
    <property type="project" value="InterPro"/>
</dbReference>
<feature type="region of interest" description="Disordered" evidence="8">
    <location>
        <begin position="1214"/>
        <end position="1243"/>
    </location>
</feature>
<feature type="transmembrane region" description="Helical" evidence="9">
    <location>
        <begin position="257"/>
        <end position="277"/>
    </location>
</feature>
<evidence type="ECO:0000256" key="3">
    <source>
        <dbReference type="ARBA" id="ARBA00022692"/>
    </source>
</evidence>
<keyword evidence="7 9" id="KW-0472">Membrane</keyword>
<feature type="transmembrane region" description="Helical" evidence="9">
    <location>
        <begin position="149"/>
        <end position="167"/>
    </location>
</feature>
<dbReference type="GO" id="GO:0015910">
    <property type="term" value="P:long-chain fatty acid import into peroxisome"/>
    <property type="evidence" value="ECO:0007669"/>
    <property type="project" value="TreeGrafter"/>
</dbReference>
<dbReference type="CDD" id="cd03223">
    <property type="entry name" value="ABCD_peroxisomal_ALDP"/>
    <property type="match status" value="1"/>
</dbReference>
<feature type="compositionally biased region" description="Basic and acidic residues" evidence="8">
    <location>
        <begin position="832"/>
        <end position="859"/>
    </location>
</feature>
<dbReference type="Pfam" id="PF01195">
    <property type="entry name" value="Pept_tRNA_hydro"/>
    <property type="match status" value="1"/>
</dbReference>
<protein>
    <recommendedName>
        <fullName evidence="10">ABC transporter domain-containing protein</fullName>
    </recommendedName>
</protein>
<gene>
    <name evidence="11" type="ORF">CA7LBN_001482</name>
</gene>
<dbReference type="InterPro" id="IPR050835">
    <property type="entry name" value="ABC_transporter_sub-D"/>
</dbReference>
<dbReference type="PROSITE" id="PS50893">
    <property type="entry name" value="ABC_TRANSPORTER_2"/>
    <property type="match status" value="1"/>
</dbReference>
<dbReference type="GO" id="GO:0042760">
    <property type="term" value="P:very long-chain fatty acid catabolic process"/>
    <property type="evidence" value="ECO:0007669"/>
    <property type="project" value="TreeGrafter"/>
</dbReference>
<dbReference type="Gene3D" id="3.40.50.1470">
    <property type="entry name" value="Peptidyl-tRNA hydrolase"/>
    <property type="match status" value="1"/>
</dbReference>
<comment type="similarity">
    <text evidence="1">Belongs to the ABC transporter superfamily. ABCD family. Peroxisomal fatty acyl CoA transporter (TC 3.A.1.203) subfamily.</text>
</comment>
<dbReference type="InterPro" id="IPR018171">
    <property type="entry name" value="Pept_tRNA_hydro_CS"/>
</dbReference>
<keyword evidence="5" id="KW-0067">ATP-binding</keyword>
<dbReference type="Proteomes" id="UP000825438">
    <property type="component" value="Chromosome I"/>
</dbReference>
<dbReference type="Gene3D" id="3.40.50.300">
    <property type="entry name" value="P-loop containing nucleotide triphosphate hydrolases"/>
    <property type="match status" value="1"/>
</dbReference>
<dbReference type="GO" id="GO:0006914">
    <property type="term" value="P:autophagy"/>
    <property type="evidence" value="ECO:0007669"/>
    <property type="project" value="InterPro"/>
</dbReference>
<name>A0A8F2W0M5_CANAR</name>
<keyword evidence="3 9" id="KW-0812">Transmembrane</keyword>
<dbReference type="SUPFAM" id="SSF53178">
    <property type="entry name" value="Peptidyl-tRNA hydrolase-like"/>
    <property type="match status" value="1"/>
</dbReference>
<dbReference type="PROSITE" id="PS01195">
    <property type="entry name" value="PEPT_TRNA_HYDROL_1"/>
    <property type="match status" value="1"/>
</dbReference>
<dbReference type="GO" id="GO:0006635">
    <property type="term" value="P:fatty acid beta-oxidation"/>
    <property type="evidence" value="ECO:0007669"/>
    <property type="project" value="TreeGrafter"/>
</dbReference>
<dbReference type="SUPFAM" id="SSF90123">
    <property type="entry name" value="ABC transporter transmembrane region"/>
    <property type="match status" value="1"/>
</dbReference>
<dbReference type="InterPro" id="IPR036640">
    <property type="entry name" value="ABC1_TM_sf"/>
</dbReference>
<evidence type="ECO:0000256" key="2">
    <source>
        <dbReference type="ARBA" id="ARBA00022448"/>
    </source>
</evidence>
<keyword evidence="4" id="KW-0547">Nucleotide-binding</keyword>
<dbReference type="GO" id="GO:0007031">
    <property type="term" value="P:peroxisome organization"/>
    <property type="evidence" value="ECO:0007669"/>
    <property type="project" value="TreeGrafter"/>
</dbReference>
<dbReference type="PANTHER" id="PTHR11384">
    <property type="entry name" value="ATP-BINDING CASSETTE, SUB-FAMILY D MEMBER"/>
    <property type="match status" value="1"/>
</dbReference>
<dbReference type="Pfam" id="PF06472">
    <property type="entry name" value="ABC_membrane_2"/>
    <property type="match status" value="1"/>
</dbReference>
<dbReference type="CDD" id="cd00462">
    <property type="entry name" value="PTH"/>
    <property type="match status" value="1"/>
</dbReference>
<dbReference type="InterPro" id="IPR027417">
    <property type="entry name" value="P-loop_NTPase"/>
</dbReference>
<dbReference type="GO" id="GO:0005778">
    <property type="term" value="C:peroxisomal membrane"/>
    <property type="evidence" value="ECO:0007669"/>
    <property type="project" value="TreeGrafter"/>
</dbReference>
<evidence type="ECO:0000256" key="4">
    <source>
        <dbReference type="ARBA" id="ARBA00022741"/>
    </source>
</evidence>
<feature type="region of interest" description="Disordered" evidence="8">
    <location>
        <begin position="825"/>
        <end position="880"/>
    </location>
</feature>
<dbReference type="InterPro" id="IPR011527">
    <property type="entry name" value="ABC1_TM_dom"/>
</dbReference>
<sequence>MTASGDSIITAPNSYTNKDLLLLSQILHRQGLIEPDAVRQYEDLDRIGSEWFHHDSTQLSRRTHENSLTKPPTGKQILQLYENMLEENSDCSNTTELANKFYFARVHELEHRIQQDKEDFKSLLAESQTVQRDRFAVAVFNAYKSNRSLLLNASYIILITAAFSGATTTSSSSRKKKDANEDALIQGKAKPRLTRESLRKLLKAAIPSFVSPVVGFFVAHLVLLVCRAMLTIKVASLDGFLVGALVSKKLKRFSKLLAFWMLLGVPASFVNALLNWTKDKMRQHLRMNLNNSIIEDYLPDNLDPNYYALIQLSDSKIKDPDQRLSTDVSRLASAMASLPGQLLKPTLDMLLCARELSRSGVGSGEGTLALGMLAHFSTIVLRFFSPPFAKLASEKANLEGQLRSAHSKIVANNEEIAFLRGHYRELDYIDLCYYQLERFLKMEYWKRAIHEIAQTFIVKYFWGAAGLVLCSAPVFINKYLGNEPDPNAAGDFITNRRLLMSASDSLDRLIYSRRFLLQFVGHATRVTFLQDALKTIKEKRLGNPQMSDENVEFGDEITFSDVRLVTPADVTLVEKLNFSIKPGEHLLIAGPNGCGKSSMFRMLGGLWPCKYGKITIPTSDNMFYLPQRAYLCRGSLREQIIYPHTAEQFRNNKHGKSEKDLEEILNILDLSDLLPENKDWDVVKNWNEELSTGAQQRLAMARLYYHQPKFAVLDECTSAVSPTMEQFMYKHAQEIGISLLSVAHRPALWHFHNRLLKFDGKGNYYFGPLDAERRLKFEEERLKLEKNLRDVPTLRDRLQELKTVSNAQHIRYENSHRDLAALGRSAASNGNKDSEKKVEDVTDNAEDRTSEKPTKKSEESTGNQSDEKKKRKKSAKKSQKETPAILFAAIGNPVSQYSGTRHNVGVWVLNEVLKNKQDVPPFTPSPLLKGALISEPRDLNCVFFQSTSTFMNLQGSPISKVWNHFRQQHPQSSSALVILHDEIQIPFGKVQVRRQNTSARGHNGLRSIDKAIGPKYTKIGIGIGKPNHSAIDRFVLSKFSLSELSTLSELSVPQVEAVIEEMLKGNSHEFMGVTYPVASNLPDVDSLFDQKIDQLIKKDFGSADSLRQPKVGQLLISFHKNPSKIKKKSSWFGHLKDDVSQETTVWESWRINVNCRPVPPESLSADTSSVHDRGVQSSRQSFEETLMAIYGKMDASKDHIPPITTLDVSPFPYEIEIDPKSPKKPPPPPDDESWGNYIKKMLD</sequence>
<evidence type="ECO:0000256" key="5">
    <source>
        <dbReference type="ARBA" id="ARBA00022840"/>
    </source>
</evidence>
<feature type="domain" description="ABC transporter" evidence="10">
    <location>
        <begin position="557"/>
        <end position="785"/>
    </location>
</feature>
<keyword evidence="2" id="KW-0813">Transport</keyword>
<dbReference type="InterPro" id="IPR003593">
    <property type="entry name" value="AAA+_ATPase"/>
</dbReference>
<dbReference type="InterPro" id="IPR003439">
    <property type="entry name" value="ABC_transporter-like_ATP-bd"/>
</dbReference>
<dbReference type="InterPro" id="IPR001328">
    <property type="entry name" value="Pept_tRNA_hydro"/>
</dbReference>
<dbReference type="GO" id="GO:0005324">
    <property type="term" value="F:long-chain fatty acid transmembrane transporter activity"/>
    <property type="evidence" value="ECO:0007669"/>
    <property type="project" value="TreeGrafter"/>
</dbReference>
<dbReference type="GO" id="GO:0016887">
    <property type="term" value="F:ATP hydrolysis activity"/>
    <property type="evidence" value="ECO:0007669"/>
    <property type="project" value="InterPro"/>
</dbReference>
<evidence type="ECO:0000256" key="8">
    <source>
        <dbReference type="SAM" id="MobiDB-lite"/>
    </source>
</evidence>
<dbReference type="GO" id="GO:0140359">
    <property type="term" value="F:ABC-type transporter activity"/>
    <property type="evidence" value="ECO:0007669"/>
    <property type="project" value="InterPro"/>
</dbReference>
<evidence type="ECO:0000313" key="11">
    <source>
        <dbReference type="EMBL" id="QWW22735.1"/>
    </source>
</evidence>
<evidence type="ECO:0000256" key="6">
    <source>
        <dbReference type="ARBA" id="ARBA00022989"/>
    </source>
</evidence>
<accession>A0A8F2W0M5</accession>
<dbReference type="NCBIfam" id="TIGR00447">
    <property type="entry name" value="pth"/>
    <property type="match status" value="1"/>
</dbReference>
<dbReference type="PROSITE" id="PS01196">
    <property type="entry name" value="PEPT_TRNA_HYDROL_2"/>
    <property type="match status" value="1"/>
</dbReference>
<dbReference type="PANTHER" id="PTHR11384:SF69">
    <property type="entry name" value="PEROXISOMAL LONG-CHAIN FATTY ACID IMPORT PROTEIN 1"/>
    <property type="match status" value="1"/>
</dbReference>
<evidence type="ECO:0000259" key="10">
    <source>
        <dbReference type="PROSITE" id="PS50893"/>
    </source>
</evidence>
<evidence type="ECO:0000256" key="1">
    <source>
        <dbReference type="ARBA" id="ARBA00008575"/>
    </source>
</evidence>
<dbReference type="Pfam" id="PF00005">
    <property type="entry name" value="ABC_tran"/>
    <property type="match status" value="1"/>
</dbReference>
<reference evidence="11" key="1">
    <citation type="submission" date="2021-06" db="EMBL/GenBank/DDBJ databases">
        <title>Candida auris outbreak in lebanese hospital.</title>
        <authorList>
            <person name="Finianos M."/>
        </authorList>
    </citation>
    <scope>NUCLEOTIDE SEQUENCE</scope>
    <source>
        <strain evidence="11">CA7LBN</strain>
    </source>
</reference>
<proteinExistence type="inferred from homology"/>
<feature type="transmembrane region" description="Helical" evidence="9">
    <location>
        <begin position="209"/>
        <end position="230"/>
    </location>
</feature>
<dbReference type="EMBL" id="CP076749">
    <property type="protein sequence ID" value="QWW22735.1"/>
    <property type="molecule type" value="Genomic_DNA"/>
</dbReference>